<evidence type="ECO:0000313" key="8">
    <source>
        <dbReference type="EMBL" id="GLS72749.1"/>
    </source>
</evidence>
<feature type="transmembrane region" description="Helical" evidence="6">
    <location>
        <begin position="7"/>
        <end position="25"/>
    </location>
</feature>
<dbReference type="PANTHER" id="PTHR42709:SF6">
    <property type="entry name" value="UNDECAPRENYL PHOSPHATE TRANSPORTER A"/>
    <property type="match status" value="1"/>
</dbReference>
<feature type="transmembrane region" description="Helical" evidence="6">
    <location>
        <begin position="135"/>
        <end position="158"/>
    </location>
</feature>
<name>A0AA37TFG8_9HYPH</name>
<feature type="domain" description="VTT" evidence="7">
    <location>
        <begin position="25"/>
        <end position="155"/>
    </location>
</feature>
<dbReference type="EMBL" id="BSPL01000023">
    <property type="protein sequence ID" value="GLS72749.1"/>
    <property type="molecule type" value="Genomic_DNA"/>
</dbReference>
<evidence type="ECO:0000259" key="7">
    <source>
        <dbReference type="Pfam" id="PF09335"/>
    </source>
</evidence>
<dbReference type="Pfam" id="PF09335">
    <property type="entry name" value="VTT_dom"/>
    <property type="match status" value="1"/>
</dbReference>
<keyword evidence="4 6" id="KW-1133">Transmembrane helix</keyword>
<organism evidence="8 9">
    <name type="scientific">Methylobacterium tardum</name>
    <dbReference type="NCBI Taxonomy" id="374432"/>
    <lineage>
        <taxon>Bacteria</taxon>
        <taxon>Pseudomonadati</taxon>
        <taxon>Pseudomonadota</taxon>
        <taxon>Alphaproteobacteria</taxon>
        <taxon>Hyphomicrobiales</taxon>
        <taxon>Methylobacteriaceae</taxon>
        <taxon>Methylobacterium</taxon>
    </lineage>
</organism>
<gene>
    <name evidence="8" type="ORF">GCM10007890_47640</name>
</gene>
<evidence type="ECO:0000256" key="3">
    <source>
        <dbReference type="ARBA" id="ARBA00022692"/>
    </source>
</evidence>
<evidence type="ECO:0000256" key="6">
    <source>
        <dbReference type="SAM" id="Phobius"/>
    </source>
</evidence>
<feature type="transmembrane region" description="Helical" evidence="6">
    <location>
        <begin position="170"/>
        <end position="188"/>
    </location>
</feature>
<evidence type="ECO:0000256" key="2">
    <source>
        <dbReference type="ARBA" id="ARBA00022475"/>
    </source>
</evidence>
<sequence length="198" mass="21069">MIAIEQTGSFGVFLLMLVDNIFPPIPSELIMPLAGFAAARGELSLVGVFLAGSAGSLSGALIWYGVGRWLGRERLRRFAARHGRWLTLSPAEVDRVGAWFARRGGVTVLIGRVVPGVRSLISVPAGVAAMPLTPFLVCSTLGTIVWTGLLTAAGYWLGENYLLVGRFVEPIGNGVLILALVLYLYRVATFEPGTGARG</sequence>
<evidence type="ECO:0000256" key="1">
    <source>
        <dbReference type="ARBA" id="ARBA00004651"/>
    </source>
</evidence>
<dbReference type="GO" id="GO:0005886">
    <property type="term" value="C:plasma membrane"/>
    <property type="evidence" value="ECO:0007669"/>
    <property type="project" value="UniProtKB-SubCell"/>
</dbReference>
<proteinExistence type="predicted"/>
<keyword evidence="3 6" id="KW-0812">Transmembrane</keyword>
<dbReference type="InterPro" id="IPR051311">
    <property type="entry name" value="DedA_domain"/>
</dbReference>
<dbReference type="PANTHER" id="PTHR42709">
    <property type="entry name" value="ALKALINE PHOSPHATASE LIKE PROTEIN"/>
    <property type="match status" value="1"/>
</dbReference>
<dbReference type="AlphaFoldDB" id="A0AA37TFG8"/>
<dbReference type="InterPro" id="IPR032816">
    <property type="entry name" value="VTT_dom"/>
</dbReference>
<reference evidence="9" key="1">
    <citation type="journal article" date="2019" name="Int. J. Syst. Evol. Microbiol.">
        <title>The Global Catalogue of Microorganisms (GCM) 10K type strain sequencing project: providing services to taxonomists for standard genome sequencing and annotation.</title>
        <authorList>
            <consortium name="The Broad Institute Genomics Platform"/>
            <consortium name="The Broad Institute Genome Sequencing Center for Infectious Disease"/>
            <person name="Wu L."/>
            <person name="Ma J."/>
        </authorList>
    </citation>
    <scope>NUCLEOTIDE SEQUENCE [LARGE SCALE GENOMIC DNA]</scope>
    <source>
        <strain evidence="9">NBRC 103632</strain>
    </source>
</reference>
<evidence type="ECO:0000256" key="5">
    <source>
        <dbReference type="ARBA" id="ARBA00023136"/>
    </source>
</evidence>
<comment type="caution">
    <text evidence="8">The sequence shown here is derived from an EMBL/GenBank/DDBJ whole genome shotgun (WGS) entry which is preliminary data.</text>
</comment>
<evidence type="ECO:0000313" key="9">
    <source>
        <dbReference type="Proteomes" id="UP001157440"/>
    </source>
</evidence>
<keyword evidence="5 6" id="KW-0472">Membrane</keyword>
<accession>A0AA37TFG8</accession>
<evidence type="ECO:0000256" key="4">
    <source>
        <dbReference type="ARBA" id="ARBA00022989"/>
    </source>
</evidence>
<dbReference type="Proteomes" id="UP001157440">
    <property type="component" value="Unassembled WGS sequence"/>
</dbReference>
<protein>
    <submittedName>
        <fullName evidence="8">Alkaline phosphatase</fullName>
    </submittedName>
</protein>
<comment type="subcellular location">
    <subcellularLocation>
        <location evidence="1">Cell membrane</location>
        <topology evidence="1">Multi-pass membrane protein</topology>
    </subcellularLocation>
</comment>
<keyword evidence="9" id="KW-1185">Reference proteome</keyword>
<keyword evidence="2" id="KW-1003">Cell membrane</keyword>
<feature type="transmembrane region" description="Helical" evidence="6">
    <location>
        <begin position="45"/>
        <end position="66"/>
    </location>
</feature>